<evidence type="ECO:0000313" key="2">
    <source>
        <dbReference type="Proteomes" id="UP001150538"/>
    </source>
</evidence>
<keyword evidence="2" id="KW-1185">Reference proteome</keyword>
<name>A0A9W7ZU23_9FUNG</name>
<reference evidence="1" key="1">
    <citation type="submission" date="2022-07" db="EMBL/GenBank/DDBJ databases">
        <title>Phylogenomic reconstructions and comparative analyses of Kickxellomycotina fungi.</title>
        <authorList>
            <person name="Reynolds N.K."/>
            <person name="Stajich J.E."/>
            <person name="Barry K."/>
            <person name="Grigoriev I.V."/>
            <person name="Crous P."/>
            <person name="Smith M.E."/>
        </authorList>
    </citation>
    <scope>NUCLEOTIDE SEQUENCE</scope>
    <source>
        <strain evidence="1">NBRC 100468</strain>
    </source>
</reference>
<comment type="caution">
    <text evidence="1">The sequence shown here is derived from an EMBL/GenBank/DDBJ whole genome shotgun (WGS) entry which is preliminary data.</text>
</comment>
<sequence>MDSDTSNINLIVDQLFRQGLDYVKAIGSPDNGFRKFKNAANIIDCNKLNAKLDNLDAQFSEKAKSMSQESKQELLNNLQQKATSHAESCMTEVRKKEFAYKKDLDSYPWRSPESRRYYEETAPIRPATYINELTRFIQSSRLASAASDIGMKEISANKISTLIAPSIYAGIKAIYGVTFQSIDFYKVSHPEIFEQQDFGDEISPRTFCQNNPEANAKMDRINIMF</sequence>
<evidence type="ECO:0000313" key="1">
    <source>
        <dbReference type="EMBL" id="KAJ1913580.1"/>
    </source>
</evidence>
<gene>
    <name evidence="1" type="ORF">H4219_005159</name>
</gene>
<dbReference type="Proteomes" id="UP001150538">
    <property type="component" value="Unassembled WGS sequence"/>
</dbReference>
<accession>A0A9W7ZU23</accession>
<dbReference type="EMBL" id="JANBPU010000253">
    <property type="protein sequence ID" value="KAJ1913580.1"/>
    <property type="molecule type" value="Genomic_DNA"/>
</dbReference>
<protein>
    <submittedName>
        <fullName evidence="1">Uncharacterized protein</fullName>
    </submittedName>
</protein>
<organism evidence="1 2">
    <name type="scientific">Mycoemilia scoparia</name>
    <dbReference type="NCBI Taxonomy" id="417184"/>
    <lineage>
        <taxon>Eukaryota</taxon>
        <taxon>Fungi</taxon>
        <taxon>Fungi incertae sedis</taxon>
        <taxon>Zoopagomycota</taxon>
        <taxon>Kickxellomycotina</taxon>
        <taxon>Kickxellomycetes</taxon>
        <taxon>Kickxellales</taxon>
        <taxon>Kickxellaceae</taxon>
        <taxon>Mycoemilia</taxon>
    </lineage>
</organism>
<proteinExistence type="predicted"/>
<dbReference type="AlphaFoldDB" id="A0A9W7ZU23"/>